<dbReference type="AlphaFoldDB" id="F4LPA2"/>
<reference evidence="2" key="1">
    <citation type="submission" date="2011-04" db="EMBL/GenBank/DDBJ databases">
        <title>The complete genome of Treponema brennaborense DSM 12168.</title>
        <authorList>
            <person name="Lucas S."/>
            <person name="Han J."/>
            <person name="Lapidus A."/>
            <person name="Bruce D."/>
            <person name="Goodwin L."/>
            <person name="Pitluck S."/>
            <person name="Peters L."/>
            <person name="Kyrpides N."/>
            <person name="Mavromatis K."/>
            <person name="Ivanova N."/>
            <person name="Mikhailova N."/>
            <person name="Pagani I."/>
            <person name="Teshima H."/>
            <person name="Detter J.C."/>
            <person name="Tapia R."/>
            <person name="Han C."/>
            <person name="Land M."/>
            <person name="Hauser L."/>
            <person name="Markowitz V."/>
            <person name="Cheng J.-F."/>
            <person name="Hugenholtz P."/>
            <person name="Woyke T."/>
            <person name="Wu D."/>
            <person name="Gronow S."/>
            <person name="Wellnitz S."/>
            <person name="Brambilla E."/>
            <person name="Klenk H.-P."/>
            <person name="Eisen J.A."/>
        </authorList>
    </citation>
    <scope>NUCLEOTIDE SEQUENCE [LARGE SCALE GENOMIC DNA]</scope>
    <source>
        <strain evidence="2">DSM 12168 / CIP 105900 / DD5/3</strain>
    </source>
</reference>
<proteinExistence type="predicted"/>
<dbReference type="EMBL" id="CP002696">
    <property type="protein sequence ID" value="AEE16964.1"/>
    <property type="molecule type" value="Genomic_DNA"/>
</dbReference>
<accession>F4LPA2</accession>
<dbReference type="Proteomes" id="UP000006546">
    <property type="component" value="Chromosome"/>
</dbReference>
<evidence type="ECO:0000313" key="2">
    <source>
        <dbReference type="Proteomes" id="UP000006546"/>
    </source>
</evidence>
<dbReference type="RefSeq" id="WP_013758669.1">
    <property type="nucleotide sequence ID" value="NC_015500.1"/>
</dbReference>
<name>F4LPA2_TREBD</name>
<organism evidence="1 2">
    <name type="scientific">Treponema brennaborense (strain DSM 12168 / CIP 105900 / DD5/3)</name>
    <dbReference type="NCBI Taxonomy" id="906968"/>
    <lineage>
        <taxon>Bacteria</taxon>
        <taxon>Pseudomonadati</taxon>
        <taxon>Spirochaetota</taxon>
        <taxon>Spirochaetia</taxon>
        <taxon>Spirochaetales</taxon>
        <taxon>Treponemataceae</taxon>
        <taxon>Treponema</taxon>
    </lineage>
</organism>
<evidence type="ECO:0000313" key="1">
    <source>
        <dbReference type="EMBL" id="AEE16964.1"/>
    </source>
</evidence>
<dbReference type="STRING" id="906968.Trebr_1541"/>
<sequence>MPPSSVNSIYAQFIAHRFNREQTVSLLVTEIFRMPQHYGLASFSEDLKSEFFVWIYKYVPHLLERYDPEKSSFYTYMTTAIRMYTKSWKRVCAKTAAKTTILDAYCLEMNEEWQMDVADQEPIYTAKNTIRAKTNGTPASLSERQKLTLLVLLLKSVHDITYAHIRKTADATGVPVRTIETYVQALAPVLEFKRKRRTQLIEKKNSAYILAKQYELELENMNNTGDTQYLLVEKKLETQRNAFKKTLARLETAGSIAPSNSAIERLLGLTAGTVRRILKKAQSVSAAVKGLLDPPPEG</sequence>
<dbReference type="eggNOG" id="ENOG5030V0M">
    <property type="taxonomic scope" value="Bacteria"/>
</dbReference>
<gene>
    <name evidence="1" type="ordered locus">Trebr_1541</name>
</gene>
<keyword evidence="2" id="KW-1185">Reference proteome</keyword>
<dbReference type="KEGG" id="tbe:Trebr_1541"/>
<protein>
    <submittedName>
        <fullName evidence="1">Uncharacterized protein</fullName>
    </submittedName>
</protein>
<dbReference type="HOGENOM" id="CLU_915113_0_0_12"/>
<dbReference type="OrthoDB" id="356495at2"/>